<protein>
    <submittedName>
        <fullName evidence="2">Superfamily I DNA helicase</fullName>
    </submittedName>
</protein>
<sequence>VPSSSGGRRSPDEEADSPDVQPLTNNRPATAPMKAPPRKVPRTLERSAKKAPSRVNERARR</sequence>
<proteinExistence type="predicted"/>
<dbReference type="VEuPathDB" id="GiardiaDB:DHA2_154575"/>
<reference evidence="3" key="1">
    <citation type="submission" date="2012-02" db="EMBL/GenBank/DDBJ databases">
        <title>Genome sequencing of Giardia lamblia Genotypes A2 and B isolates (DH and GS) and comparative analysis with the genomes of Genotypes A1 and E (WB and Pig).</title>
        <authorList>
            <person name="Adam R."/>
            <person name="Dahlstrom E."/>
            <person name="Martens C."/>
            <person name="Bruno D."/>
            <person name="Barbian K."/>
            <person name="Porcella S.F."/>
            <person name="Nash T."/>
        </authorList>
    </citation>
    <scope>NUCLEOTIDE SEQUENCE</scope>
    <source>
        <strain evidence="3">DH</strain>
    </source>
</reference>
<dbReference type="EMBL" id="AHGT01000126">
    <property type="protein sequence ID" value="ESU34857.1"/>
    <property type="molecule type" value="Genomic_DNA"/>
</dbReference>
<comment type="caution">
    <text evidence="2">The sequence shown here is derived from an EMBL/GenBank/DDBJ whole genome shotgun (WGS) entry which is preliminary data.</text>
</comment>
<keyword evidence="2" id="KW-0347">Helicase</keyword>
<evidence type="ECO:0000256" key="1">
    <source>
        <dbReference type="SAM" id="MobiDB-lite"/>
    </source>
</evidence>
<keyword evidence="2" id="KW-0378">Hydrolase</keyword>
<reference evidence="2 3" key="2">
    <citation type="journal article" date="2013" name="Genome Biol. Evol.">
        <title>Genome sequencing of Giardia lamblia genotypes A2 and B isolates (DH and GS) and comparative analysis with the genomes of genotypes A1 and E (WB and Pig).</title>
        <authorList>
            <person name="Adam R.D."/>
            <person name="Dahlstrom E.W."/>
            <person name="Martens C.A."/>
            <person name="Bruno D.P."/>
            <person name="Barbian K.D."/>
            <person name="Ricklefs S.M."/>
            <person name="Hernandez M.M."/>
            <person name="Narla N.P."/>
            <person name="Patel R.B."/>
            <person name="Porcella S.F."/>
            <person name="Nash T.E."/>
        </authorList>
    </citation>
    <scope>NUCLEOTIDE SEQUENCE [LARGE SCALE GENOMIC DNA]</scope>
    <source>
        <strain evidence="2 3">DH</strain>
    </source>
</reference>
<evidence type="ECO:0000313" key="2">
    <source>
        <dbReference type="EMBL" id="ESU34857.1"/>
    </source>
</evidence>
<evidence type="ECO:0000313" key="3">
    <source>
        <dbReference type="Proteomes" id="UP000018320"/>
    </source>
</evidence>
<dbReference type="Proteomes" id="UP000018320">
    <property type="component" value="Unassembled WGS sequence"/>
</dbReference>
<keyword evidence="2" id="KW-0067">ATP-binding</keyword>
<keyword evidence="2" id="KW-0547">Nucleotide-binding</keyword>
<dbReference type="GO" id="GO:0004386">
    <property type="term" value="F:helicase activity"/>
    <property type="evidence" value="ECO:0007669"/>
    <property type="project" value="UniProtKB-KW"/>
</dbReference>
<accession>V6T8R3</accession>
<gene>
    <name evidence="2" type="ORF">DHA2_154575</name>
</gene>
<feature type="region of interest" description="Disordered" evidence="1">
    <location>
        <begin position="1"/>
        <end position="61"/>
    </location>
</feature>
<feature type="non-terminal residue" evidence="2">
    <location>
        <position position="1"/>
    </location>
</feature>
<name>V6T8R3_GIAIN</name>
<organism evidence="2 3">
    <name type="scientific">Giardia intestinalis</name>
    <name type="common">Giardia lamblia</name>
    <dbReference type="NCBI Taxonomy" id="5741"/>
    <lineage>
        <taxon>Eukaryota</taxon>
        <taxon>Metamonada</taxon>
        <taxon>Diplomonadida</taxon>
        <taxon>Hexamitidae</taxon>
        <taxon>Giardiinae</taxon>
        <taxon>Giardia</taxon>
    </lineage>
</organism>
<dbReference type="AlphaFoldDB" id="V6T8R3"/>